<dbReference type="InterPro" id="IPR036249">
    <property type="entry name" value="Thioredoxin-like_sf"/>
</dbReference>
<comment type="caution">
    <text evidence="4">The sequence shown here is derived from an EMBL/GenBank/DDBJ whole genome shotgun (WGS) entry which is preliminary data.</text>
</comment>
<evidence type="ECO:0000259" key="2">
    <source>
        <dbReference type="PROSITE" id="PS50404"/>
    </source>
</evidence>
<dbReference type="SUPFAM" id="SSF52833">
    <property type="entry name" value="Thioredoxin-like"/>
    <property type="match status" value="1"/>
</dbReference>
<keyword evidence="5" id="KW-1185">Reference proteome</keyword>
<dbReference type="InterPro" id="IPR040079">
    <property type="entry name" value="Glutathione_S-Trfase"/>
</dbReference>
<accession>A0ABR0EU95</accession>
<dbReference type="Gene3D" id="1.20.1050.10">
    <property type="match status" value="1"/>
</dbReference>
<evidence type="ECO:0000256" key="1">
    <source>
        <dbReference type="ARBA" id="ARBA00007409"/>
    </source>
</evidence>
<protein>
    <recommendedName>
        <fullName evidence="6">Glutathione S-transferase</fullName>
    </recommendedName>
</protein>
<organism evidence="4 5">
    <name type="scientific">Zasmidium cellare</name>
    <name type="common">Wine cellar mold</name>
    <name type="synonym">Racodium cellare</name>
    <dbReference type="NCBI Taxonomy" id="395010"/>
    <lineage>
        <taxon>Eukaryota</taxon>
        <taxon>Fungi</taxon>
        <taxon>Dikarya</taxon>
        <taxon>Ascomycota</taxon>
        <taxon>Pezizomycotina</taxon>
        <taxon>Dothideomycetes</taxon>
        <taxon>Dothideomycetidae</taxon>
        <taxon>Mycosphaerellales</taxon>
        <taxon>Mycosphaerellaceae</taxon>
        <taxon>Zasmidium</taxon>
    </lineage>
</organism>
<name>A0ABR0EU95_ZASCE</name>
<dbReference type="EMBL" id="JAXOVC010000002">
    <property type="protein sequence ID" value="KAK4505152.1"/>
    <property type="molecule type" value="Genomic_DNA"/>
</dbReference>
<evidence type="ECO:0000313" key="5">
    <source>
        <dbReference type="Proteomes" id="UP001305779"/>
    </source>
</evidence>
<dbReference type="CDD" id="cd03057">
    <property type="entry name" value="GST_N_Beta"/>
    <property type="match status" value="1"/>
</dbReference>
<evidence type="ECO:0000313" key="4">
    <source>
        <dbReference type="EMBL" id="KAK4505152.1"/>
    </source>
</evidence>
<dbReference type="CDD" id="cd03188">
    <property type="entry name" value="GST_C_Beta"/>
    <property type="match status" value="1"/>
</dbReference>
<dbReference type="Gene3D" id="3.40.30.10">
    <property type="entry name" value="Glutaredoxin"/>
    <property type="match status" value="1"/>
</dbReference>
<feature type="domain" description="GST N-terminal" evidence="2">
    <location>
        <begin position="1"/>
        <end position="76"/>
    </location>
</feature>
<dbReference type="PROSITE" id="PS50404">
    <property type="entry name" value="GST_NTER"/>
    <property type="match status" value="1"/>
</dbReference>
<gene>
    <name evidence="4" type="ORF">PRZ48_003115</name>
</gene>
<reference evidence="4 5" key="1">
    <citation type="journal article" date="2023" name="G3 (Bethesda)">
        <title>A chromosome-level genome assembly of Zasmidium syzygii isolated from banana leaves.</title>
        <authorList>
            <person name="van Westerhoven A.C."/>
            <person name="Mehrabi R."/>
            <person name="Talebi R."/>
            <person name="Steentjes M.B.F."/>
            <person name="Corcolon B."/>
            <person name="Chong P.A."/>
            <person name="Kema G.H.J."/>
            <person name="Seidl M.F."/>
        </authorList>
    </citation>
    <scope>NUCLEOTIDE SEQUENCE [LARGE SCALE GENOMIC DNA]</scope>
    <source>
        <strain evidence="4 5">P124</strain>
    </source>
</reference>
<feature type="domain" description="GST C-terminal" evidence="3">
    <location>
        <begin position="81"/>
        <end position="214"/>
    </location>
</feature>
<dbReference type="InterPro" id="IPR036282">
    <property type="entry name" value="Glutathione-S-Trfase_C_sf"/>
</dbReference>
<sequence length="237" mass="26491">MASHILLTELNLPFTTSRMAAGPDGYEAADKSFTHADYVRDVHPSGYVPALSVDGEVITENPAILKYIAGLAPERNLLGTTAIQKARVDEWLNWLSGSLHGSGFGAFWRPSRYTADEGAFKGIQDKGYQTILACFERIDERVEGQYAVGKGLTVADVYLHTFYRWGHLIGVDMSQYTKYGRVAREVEKLDSVRKIMAEEGEKLYTKYGRVAREVEKLESIRKIMAEEGEKLVFPDGS</sequence>
<evidence type="ECO:0008006" key="6">
    <source>
        <dbReference type="Google" id="ProtNLM"/>
    </source>
</evidence>
<dbReference type="Pfam" id="PF13409">
    <property type="entry name" value="GST_N_2"/>
    <property type="match status" value="1"/>
</dbReference>
<dbReference type="PANTHER" id="PTHR44051">
    <property type="entry name" value="GLUTATHIONE S-TRANSFERASE-RELATED"/>
    <property type="match status" value="1"/>
</dbReference>
<proteinExistence type="inferred from homology"/>
<dbReference type="InterPro" id="IPR010987">
    <property type="entry name" value="Glutathione-S-Trfase_C-like"/>
</dbReference>
<dbReference type="PROSITE" id="PS50405">
    <property type="entry name" value="GST_CTER"/>
    <property type="match status" value="1"/>
</dbReference>
<evidence type="ECO:0000259" key="3">
    <source>
        <dbReference type="PROSITE" id="PS50405"/>
    </source>
</evidence>
<dbReference type="SFLD" id="SFLDS00019">
    <property type="entry name" value="Glutathione_Transferase_(cytos"/>
    <property type="match status" value="1"/>
</dbReference>
<dbReference type="PANTHER" id="PTHR44051:SF8">
    <property type="entry name" value="GLUTATHIONE S-TRANSFERASE GSTA"/>
    <property type="match status" value="1"/>
</dbReference>
<dbReference type="Proteomes" id="UP001305779">
    <property type="component" value="Unassembled WGS sequence"/>
</dbReference>
<dbReference type="SUPFAM" id="SSF47616">
    <property type="entry name" value="GST C-terminal domain-like"/>
    <property type="match status" value="1"/>
</dbReference>
<comment type="similarity">
    <text evidence="1">Belongs to the GST superfamily.</text>
</comment>
<dbReference type="InterPro" id="IPR004045">
    <property type="entry name" value="Glutathione_S-Trfase_N"/>
</dbReference>